<feature type="transmembrane region" description="Helical" evidence="1">
    <location>
        <begin position="280"/>
        <end position="301"/>
    </location>
</feature>
<evidence type="ECO:0000259" key="2">
    <source>
        <dbReference type="Pfam" id="PF02517"/>
    </source>
</evidence>
<feature type="transmembrane region" description="Helical" evidence="1">
    <location>
        <begin position="227"/>
        <end position="250"/>
    </location>
</feature>
<dbReference type="EC" id="3.4.-.-" evidence="3"/>
<keyword evidence="3" id="KW-0378">Hydrolase</keyword>
<evidence type="ECO:0000256" key="1">
    <source>
        <dbReference type="SAM" id="Phobius"/>
    </source>
</evidence>
<protein>
    <submittedName>
        <fullName evidence="3">CPBP family intramembrane glutamic endopeptidase</fullName>
        <ecNumber evidence="3">3.4.-.-</ecNumber>
    </submittedName>
</protein>
<evidence type="ECO:0000313" key="4">
    <source>
        <dbReference type="Proteomes" id="UP001597338"/>
    </source>
</evidence>
<dbReference type="Pfam" id="PF02517">
    <property type="entry name" value="Rce1-like"/>
    <property type="match status" value="1"/>
</dbReference>
<feature type="transmembrane region" description="Helical" evidence="1">
    <location>
        <begin position="49"/>
        <end position="70"/>
    </location>
</feature>
<feature type="transmembrane region" description="Helical" evidence="1">
    <location>
        <begin position="112"/>
        <end position="135"/>
    </location>
</feature>
<reference evidence="4" key="1">
    <citation type="journal article" date="2019" name="Int. J. Syst. Evol. Microbiol.">
        <title>The Global Catalogue of Microorganisms (GCM) 10K type strain sequencing project: providing services to taxonomists for standard genome sequencing and annotation.</title>
        <authorList>
            <consortium name="The Broad Institute Genomics Platform"/>
            <consortium name="The Broad Institute Genome Sequencing Center for Infectious Disease"/>
            <person name="Wu L."/>
            <person name="Ma J."/>
        </authorList>
    </citation>
    <scope>NUCLEOTIDE SEQUENCE [LARGE SCALE GENOMIC DNA]</scope>
    <source>
        <strain evidence="4">CCM 7043</strain>
    </source>
</reference>
<organism evidence="3 4">
    <name type="scientific">Promicromonospora aerolata</name>
    <dbReference type="NCBI Taxonomy" id="195749"/>
    <lineage>
        <taxon>Bacteria</taxon>
        <taxon>Bacillati</taxon>
        <taxon>Actinomycetota</taxon>
        <taxon>Actinomycetes</taxon>
        <taxon>Micrococcales</taxon>
        <taxon>Promicromonosporaceae</taxon>
        <taxon>Promicromonospora</taxon>
    </lineage>
</organism>
<name>A0ABW4VBV9_9MICO</name>
<dbReference type="EMBL" id="JBHUHF010000001">
    <property type="protein sequence ID" value="MFD2027170.1"/>
    <property type="molecule type" value="Genomic_DNA"/>
</dbReference>
<dbReference type="Proteomes" id="UP001597338">
    <property type="component" value="Unassembled WGS sequence"/>
</dbReference>
<feature type="transmembrane region" description="Helical" evidence="1">
    <location>
        <begin position="25"/>
        <end position="43"/>
    </location>
</feature>
<comment type="caution">
    <text evidence="3">The sequence shown here is derived from an EMBL/GenBank/DDBJ whole genome shotgun (WGS) entry which is preliminary data.</text>
</comment>
<sequence>MSRPDPDATTAPDGTPAVPPATAPYAWLPSLIAAGCLVAAVVAGGHPVVGPVTAAVSAALVAGLSGWFRARHRPPSGARPSGAKSVAALAACVVAAVWVLRVAGGALEGAGFAGASSMALWPLPLVLALGLYVPLSRVRALGLVDDWLFRGTVDRRGLWLLAAIVPVSALALVLWAWTTGEDGSGFAAYRRIVADHGVVVMALGALVFSSVNAAAEECAYNGVAQRAFGLDVGRVVAVVLAAAMFGASHWYGFPNGWWGVLLAGGYGLVLSALRQVSRGLLLPWAAHVLADLTIVAVLVTLW</sequence>
<keyword evidence="4" id="KW-1185">Reference proteome</keyword>
<dbReference type="GO" id="GO:0016787">
    <property type="term" value="F:hydrolase activity"/>
    <property type="evidence" value="ECO:0007669"/>
    <property type="project" value="UniProtKB-KW"/>
</dbReference>
<feature type="transmembrane region" description="Helical" evidence="1">
    <location>
        <begin position="256"/>
        <end position="273"/>
    </location>
</feature>
<accession>A0ABW4VBV9</accession>
<keyword evidence="1" id="KW-1133">Transmembrane helix</keyword>
<proteinExistence type="predicted"/>
<feature type="transmembrane region" description="Helical" evidence="1">
    <location>
        <begin position="197"/>
        <end position="215"/>
    </location>
</feature>
<keyword evidence="1" id="KW-0472">Membrane</keyword>
<dbReference type="RefSeq" id="WP_377198931.1">
    <property type="nucleotide sequence ID" value="NZ_JBHUHF010000001.1"/>
</dbReference>
<evidence type="ECO:0000313" key="3">
    <source>
        <dbReference type="EMBL" id="MFD2027170.1"/>
    </source>
</evidence>
<keyword evidence="1" id="KW-0812">Transmembrane</keyword>
<feature type="domain" description="CAAX prenyl protease 2/Lysostaphin resistance protein A-like" evidence="2">
    <location>
        <begin position="202"/>
        <end position="292"/>
    </location>
</feature>
<feature type="transmembrane region" description="Helical" evidence="1">
    <location>
        <begin position="82"/>
        <end position="100"/>
    </location>
</feature>
<dbReference type="InterPro" id="IPR003675">
    <property type="entry name" value="Rce1/LyrA-like_dom"/>
</dbReference>
<feature type="transmembrane region" description="Helical" evidence="1">
    <location>
        <begin position="156"/>
        <end position="177"/>
    </location>
</feature>
<gene>
    <name evidence="3" type="ORF">ACFSL2_16780</name>
</gene>